<name>A0ABP9XQW0_9FUNG</name>
<evidence type="ECO:0000313" key="2">
    <source>
        <dbReference type="EMBL" id="GAA5797157.1"/>
    </source>
</evidence>
<accession>A0ABP9XQW0</accession>
<comment type="caution">
    <text evidence="2">The sequence shown here is derived from an EMBL/GenBank/DDBJ whole genome shotgun (WGS) entry which is preliminary data.</text>
</comment>
<feature type="region of interest" description="Disordered" evidence="1">
    <location>
        <begin position="107"/>
        <end position="137"/>
    </location>
</feature>
<gene>
    <name evidence="2" type="ORF">HPULCUR_002536</name>
</gene>
<evidence type="ECO:0000256" key="1">
    <source>
        <dbReference type="SAM" id="MobiDB-lite"/>
    </source>
</evidence>
<organism evidence="2 3">
    <name type="scientific">Helicostylum pulchrum</name>
    <dbReference type="NCBI Taxonomy" id="562976"/>
    <lineage>
        <taxon>Eukaryota</taxon>
        <taxon>Fungi</taxon>
        <taxon>Fungi incertae sedis</taxon>
        <taxon>Mucoromycota</taxon>
        <taxon>Mucoromycotina</taxon>
        <taxon>Mucoromycetes</taxon>
        <taxon>Mucorales</taxon>
        <taxon>Mucorineae</taxon>
        <taxon>Mucoraceae</taxon>
        <taxon>Helicostylum</taxon>
    </lineage>
</organism>
<dbReference type="EMBL" id="BAABUJ010000007">
    <property type="protein sequence ID" value="GAA5797157.1"/>
    <property type="molecule type" value="Genomic_DNA"/>
</dbReference>
<keyword evidence="3" id="KW-1185">Reference proteome</keyword>
<dbReference type="Proteomes" id="UP001476247">
    <property type="component" value="Unassembled WGS sequence"/>
</dbReference>
<evidence type="ECO:0000313" key="3">
    <source>
        <dbReference type="Proteomes" id="UP001476247"/>
    </source>
</evidence>
<protein>
    <submittedName>
        <fullName evidence="2">Uncharacterized protein</fullName>
    </submittedName>
</protein>
<reference evidence="2 3" key="1">
    <citation type="submission" date="2024-04" db="EMBL/GenBank/DDBJ databases">
        <title>genome sequences of Mucor flavus KT1a and Helicostylum pulchrum KT1b strains isolation_sourced from the surface of a dry-aged beef.</title>
        <authorList>
            <person name="Toyotome T."/>
            <person name="Hosono M."/>
            <person name="Torimaru M."/>
            <person name="Fukuda K."/>
            <person name="Mikami N."/>
        </authorList>
    </citation>
    <scope>NUCLEOTIDE SEQUENCE [LARGE SCALE GENOMIC DNA]</scope>
    <source>
        <strain evidence="2 3">KT1b</strain>
    </source>
</reference>
<sequence>MTKRKKKPSKNTLLMESSDVVKFPRVIAAPENMILPHFRTSMNDFIKSKLTTKVRDAKEKQASKKIEDLKNKSLKDKRLPTEIINNTATMSGCSPTVLRDYLDKNLPKKNAGARSDNQPKEQSPAENDGSLVCKDNKTNYDRSTKDLDLSKILPKEFVSTTQILGPAPLPICL</sequence>
<proteinExistence type="predicted"/>